<organism evidence="9 10">
    <name type="scientific">Carex littledalei</name>
    <dbReference type="NCBI Taxonomy" id="544730"/>
    <lineage>
        <taxon>Eukaryota</taxon>
        <taxon>Viridiplantae</taxon>
        <taxon>Streptophyta</taxon>
        <taxon>Embryophyta</taxon>
        <taxon>Tracheophyta</taxon>
        <taxon>Spermatophyta</taxon>
        <taxon>Magnoliopsida</taxon>
        <taxon>Liliopsida</taxon>
        <taxon>Poales</taxon>
        <taxon>Cyperaceae</taxon>
        <taxon>Cyperoideae</taxon>
        <taxon>Cariceae</taxon>
        <taxon>Carex</taxon>
        <taxon>Carex subgen. Euthyceras</taxon>
    </lineage>
</organism>
<dbReference type="SMART" id="SM00356">
    <property type="entry name" value="ZnF_C3H1"/>
    <property type="match status" value="3"/>
</dbReference>
<sequence length="229" mass="25434">MNEPQSTHSNLSRGNDAIALRKLDIPRLESIKTDLPRSDPSSQNSTPRTLTPNNPEAFFKTRLCNNFTNKGSCGYGDECTFAHGMEDLRSSWEARIRVCKMHMRSGKCTYGANCSYLHVGKNGEGSCVSAADKKGSGFYKTNPCFSWRTTGRCSYGAYCRFIHDDEDSKKAGAGVEAEGGHKTELFEGSSRSRSIFAFKPIVVPSRQKKGSEKLKEMKKVDGIYGDWLE</sequence>
<evidence type="ECO:0000256" key="6">
    <source>
        <dbReference type="PROSITE-ProRule" id="PRU00723"/>
    </source>
</evidence>
<dbReference type="AlphaFoldDB" id="A0A833RCK6"/>
<evidence type="ECO:0000256" key="4">
    <source>
        <dbReference type="ARBA" id="ARBA00022833"/>
    </source>
</evidence>
<dbReference type="GO" id="GO:0010468">
    <property type="term" value="P:regulation of gene expression"/>
    <property type="evidence" value="ECO:0007669"/>
    <property type="project" value="UniProtKB-ARBA"/>
</dbReference>
<feature type="region of interest" description="Disordered" evidence="7">
    <location>
        <begin position="29"/>
        <end position="54"/>
    </location>
</feature>
<comment type="caution">
    <text evidence="9">The sequence shown here is derived from an EMBL/GenBank/DDBJ whole genome shotgun (WGS) entry which is preliminary data.</text>
</comment>
<dbReference type="InterPro" id="IPR000571">
    <property type="entry name" value="Znf_CCCH"/>
</dbReference>
<dbReference type="Gene3D" id="4.10.1000.10">
    <property type="entry name" value="Zinc finger, CCCH-type"/>
    <property type="match status" value="2"/>
</dbReference>
<protein>
    <submittedName>
        <fullName evidence="9">Zinc finger CCCH domain-containing protein 39</fullName>
    </submittedName>
</protein>
<evidence type="ECO:0000256" key="2">
    <source>
        <dbReference type="ARBA" id="ARBA00022737"/>
    </source>
</evidence>
<dbReference type="PROSITE" id="PS50103">
    <property type="entry name" value="ZF_C3H1"/>
    <property type="match status" value="3"/>
</dbReference>
<dbReference type="GO" id="GO:0003677">
    <property type="term" value="F:DNA binding"/>
    <property type="evidence" value="ECO:0007669"/>
    <property type="project" value="UniProtKB-KW"/>
</dbReference>
<feature type="domain" description="C3H1-type" evidence="8">
    <location>
        <begin position="138"/>
        <end position="166"/>
    </location>
</feature>
<evidence type="ECO:0000313" key="10">
    <source>
        <dbReference type="Proteomes" id="UP000623129"/>
    </source>
</evidence>
<feature type="domain" description="C3H1-type" evidence="8">
    <location>
        <begin position="93"/>
        <end position="121"/>
    </location>
</feature>
<evidence type="ECO:0000256" key="7">
    <source>
        <dbReference type="SAM" id="MobiDB-lite"/>
    </source>
</evidence>
<dbReference type="EMBL" id="SWLB01000008">
    <property type="protein sequence ID" value="KAF3335722.1"/>
    <property type="molecule type" value="Genomic_DNA"/>
</dbReference>
<dbReference type="FunFam" id="4.10.1000.10:FF:000003">
    <property type="entry name" value="Zinc finger CCCH domain-containing protein"/>
    <property type="match status" value="1"/>
</dbReference>
<keyword evidence="2" id="KW-0677">Repeat</keyword>
<dbReference type="SUPFAM" id="SSF90229">
    <property type="entry name" value="CCCH zinc finger"/>
    <property type="match status" value="3"/>
</dbReference>
<feature type="zinc finger region" description="C3H1-type" evidence="6">
    <location>
        <begin position="138"/>
        <end position="166"/>
    </location>
</feature>
<dbReference type="InterPro" id="IPR036855">
    <property type="entry name" value="Znf_CCCH_sf"/>
</dbReference>
<dbReference type="GO" id="GO:0003729">
    <property type="term" value="F:mRNA binding"/>
    <property type="evidence" value="ECO:0007669"/>
    <property type="project" value="InterPro"/>
</dbReference>
<evidence type="ECO:0000256" key="5">
    <source>
        <dbReference type="ARBA" id="ARBA00023125"/>
    </source>
</evidence>
<dbReference type="PANTHER" id="PTHR12547:SF18">
    <property type="entry name" value="PROTEIN TIS11"/>
    <property type="match status" value="1"/>
</dbReference>
<dbReference type="OrthoDB" id="410307at2759"/>
<evidence type="ECO:0000259" key="8">
    <source>
        <dbReference type="PROSITE" id="PS50103"/>
    </source>
</evidence>
<keyword evidence="5" id="KW-0238">DNA-binding</keyword>
<feature type="zinc finger region" description="C3H1-type" evidence="6">
    <location>
        <begin position="58"/>
        <end position="86"/>
    </location>
</feature>
<dbReference type="Proteomes" id="UP000623129">
    <property type="component" value="Unassembled WGS sequence"/>
</dbReference>
<reference evidence="9" key="1">
    <citation type="submission" date="2020-01" db="EMBL/GenBank/DDBJ databases">
        <title>Genome sequence of Kobresia littledalei, the first chromosome-level genome in the family Cyperaceae.</title>
        <authorList>
            <person name="Qu G."/>
        </authorList>
    </citation>
    <scope>NUCLEOTIDE SEQUENCE</scope>
    <source>
        <strain evidence="9">C.B.Clarke</strain>
        <tissue evidence="9">Leaf</tissue>
    </source>
</reference>
<accession>A0A833RCK6</accession>
<keyword evidence="4 6" id="KW-0862">Zinc</keyword>
<dbReference type="GO" id="GO:0051252">
    <property type="term" value="P:regulation of RNA metabolic process"/>
    <property type="evidence" value="ECO:0007669"/>
    <property type="project" value="UniProtKB-ARBA"/>
</dbReference>
<gene>
    <name evidence="9" type="ORF">FCM35_KLT20229</name>
</gene>
<dbReference type="Pfam" id="PF00642">
    <property type="entry name" value="zf-CCCH"/>
    <property type="match status" value="3"/>
</dbReference>
<keyword evidence="3 6" id="KW-0863">Zinc-finger</keyword>
<keyword evidence="10" id="KW-1185">Reference proteome</keyword>
<feature type="domain" description="C3H1-type" evidence="8">
    <location>
        <begin position="58"/>
        <end position="86"/>
    </location>
</feature>
<dbReference type="PANTHER" id="PTHR12547">
    <property type="entry name" value="CCCH ZINC FINGER/TIS11-RELATED"/>
    <property type="match status" value="1"/>
</dbReference>
<keyword evidence="1 6" id="KW-0479">Metal-binding</keyword>
<feature type="compositionally biased region" description="Polar residues" evidence="7">
    <location>
        <begin position="39"/>
        <end position="54"/>
    </location>
</feature>
<feature type="zinc finger region" description="C3H1-type" evidence="6">
    <location>
        <begin position="93"/>
        <end position="121"/>
    </location>
</feature>
<name>A0A833RCK6_9POAL</name>
<dbReference type="InterPro" id="IPR045877">
    <property type="entry name" value="ZFP36-like"/>
</dbReference>
<proteinExistence type="predicted"/>
<evidence type="ECO:0000256" key="3">
    <source>
        <dbReference type="ARBA" id="ARBA00022771"/>
    </source>
</evidence>
<evidence type="ECO:0000256" key="1">
    <source>
        <dbReference type="ARBA" id="ARBA00022723"/>
    </source>
</evidence>
<dbReference type="GO" id="GO:0008270">
    <property type="term" value="F:zinc ion binding"/>
    <property type="evidence" value="ECO:0007669"/>
    <property type="project" value="UniProtKB-KW"/>
</dbReference>
<evidence type="ECO:0000313" key="9">
    <source>
        <dbReference type="EMBL" id="KAF3335722.1"/>
    </source>
</evidence>